<dbReference type="AlphaFoldDB" id="A0AAV1HVY7"/>
<sequence>MEDDDLLPPPSATQREFKSNADFRQMLQTPRAHQSDTGDQEDGRKPSRRPGGEQKKKKPRPKPTTEDAEEDESGYRDRAEERRRGVNPDYEGVQTQMANLASGNMQMQEGLGNISVEDSKFLGGDLKHTHLVKGLDYALLQKVRGELQERKVDAPEKVEKIKLPRREDTSFHTSIGRGVFDAIFNPPKLNVSEQFLPKRTAFVYELDNDGVNPDIPTTLRRSKTDCPLVVESMMGTVDGGVLERIAKIMSYMRPALVGKSGKRLKRKDKLRMLANSSEGPLNGHLHGTLKPMVHQSAVADIEPKGTKPVDDDEDIFGDAGTNYAPELPVPKAANGHAPAPTVGSYFDKKDEMTDLPALPKIEPVRKADGAAEEDMEIEEGEALPPPPPPAAPGADMGPARPPADYDAAAAYADPAAYEAYLQSSVAYQASTDPEYQALLAKQAGLDAPTATQIAAGLLSQQQKEAGLASVFKRDDENLARRREVDEREKDPAFISDAYAECYPGYHGYNQQVVDSDDEADYTHMDSKLGKSRTEFNTEEEWQEYKSNKEMMPKAAFQFGVKATDGRKMGNKLGKARDNKLNNQLNTIQSMLEKDSGDKYKAAFSTSEPGESGKISKKRRI</sequence>
<dbReference type="Pfam" id="PF07807">
    <property type="entry name" value="RED_C"/>
    <property type="match status" value="1"/>
</dbReference>
<reference evidence="8 9" key="1">
    <citation type="submission" date="2023-10" db="EMBL/GenBank/DDBJ databases">
        <authorList>
            <person name="Maclean D."/>
            <person name="Macfadyen A."/>
        </authorList>
    </citation>
    <scope>NUCLEOTIDE SEQUENCE [LARGE SCALE GENOMIC DNA]</scope>
</reference>
<feature type="region of interest" description="Disordered" evidence="5">
    <location>
        <begin position="1"/>
        <end position="92"/>
    </location>
</feature>
<dbReference type="InterPro" id="IPR039896">
    <property type="entry name" value="Red-like"/>
</dbReference>
<dbReference type="GO" id="GO:0005634">
    <property type="term" value="C:nucleus"/>
    <property type="evidence" value="ECO:0007669"/>
    <property type="project" value="UniProtKB-SubCell"/>
</dbReference>
<evidence type="ECO:0008006" key="10">
    <source>
        <dbReference type="Google" id="ProtNLM"/>
    </source>
</evidence>
<dbReference type="EMBL" id="CAUYUE010000003">
    <property type="protein sequence ID" value="CAK0755124.1"/>
    <property type="molecule type" value="Genomic_DNA"/>
</dbReference>
<evidence type="ECO:0000256" key="1">
    <source>
        <dbReference type="ARBA" id="ARBA00004123"/>
    </source>
</evidence>
<name>A0AAV1HVY7_9CHLO</name>
<evidence type="ECO:0000256" key="2">
    <source>
        <dbReference type="ARBA" id="ARBA00006660"/>
    </source>
</evidence>
<dbReference type="InterPro" id="IPR012492">
    <property type="entry name" value="RED_C"/>
</dbReference>
<dbReference type="Proteomes" id="UP001314263">
    <property type="component" value="Unassembled WGS sequence"/>
</dbReference>
<feature type="compositionally biased region" description="Basic and acidic residues" evidence="5">
    <location>
        <begin position="33"/>
        <end position="54"/>
    </location>
</feature>
<dbReference type="InterPro" id="IPR012916">
    <property type="entry name" value="RED_N"/>
</dbReference>
<evidence type="ECO:0000256" key="4">
    <source>
        <dbReference type="ARBA" id="ARBA00023242"/>
    </source>
</evidence>
<evidence type="ECO:0000313" key="8">
    <source>
        <dbReference type="EMBL" id="CAK0755124.1"/>
    </source>
</evidence>
<comment type="caution">
    <text evidence="8">The sequence shown here is derived from an EMBL/GenBank/DDBJ whole genome shotgun (WGS) entry which is preliminary data.</text>
</comment>
<comment type="subcellular location">
    <subcellularLocation>
        <location evidence="1">Nucleus</location>
    </subcellularLocation>
</comment>
<feature type="domain" description="RED-like N-terminal" evidence="7">
    <location>
        <begin position="61"/>
        <end position="267"/>
    </location>
</feature>
<keyword evidence="4" id="KW-0539">Nucleus</keyword>
<proteinExistence type="inferred from homology"/>
<evidence type="ECO:0000259" key="7">
    <source>
        <dbReference type="Pfam" id="PF07808"/>
    </source>
</evidence>
<protein>
    <recommendedName>
        <fullName evidence="10">Protein Red</fullName>
    </recommendedName>
</protein>
<feature type="compositionally biased region" description="Acidic residues" evidence="5">
    <location>
        <begin position="370"/>
        <end position="381"/>
    </location>
</feature>
<feature type="compositionally biased region" description="Basic and acidic residues" evidence="5">
    <location>
        <begin position="73"/>
        <end position="86"/>
    </location>
</feature>
<dbReference type="PANTHER" id="PTHR12765">
    <property type="entry name" value="RED PROTEIN IK FACTOR CYTOKINE IK"/>
    <property type="match status" value="1"/>
</dbReference>
<feature type="region of interest" description="Disordered" evidence="5">
    <location>
        <begin position="303"/>
        <end position="405"/>
    </location>
</feature>
<organism evidence="8 9">
    <name type="scientific">Coccomyxa viridis</name>
    <dbReference type="NCBI Taxonomy" id="1274662"/>
    <lineage>
        <taxon>Eukaryota</taxon>
        <taxon>Viridiplantae</taxon>
        <taxon>Chlorophyta</taxon>
        <taxon>core chlorophytes</taxon>
        <taxon>Trebouxiophyceae</taxon>
        <taxon>Trebouxiophyceae incertae sedis</taxon>
        <taxon>Coccomyxaceae</taxon>
        <taxon>Coccomyxa</taxon>
    </lineage>
</organism>
<gene>
    <name evidence="8" type="ORF">CVIRNUC_002350</name>
</gene>
<feature type="domain" description="Protein RED C-terminal" evidence="6">
    <location>
        <begin position="498"/>
        <end position="600"/>
    </location>
</feature>
<feature type="region of interest" description="Disordered" evidence="5">
    <location>
        <begin position="595"/>
        <end position="620"/>
    </location>
</feature>
<evidence type="ECO:0000256" key="5">
    <source>
        <dbReference type="SAM" id="MobiDB-lite"/>
    </source>
</evidence>
<dbReference type="Pfam" id="PF07808">
    <property type="entry name" value="RED_N"/>
    <property type="match status" value="1"/>
</dbReference>
<accession>A0AAV1HVY7</accession>
<evidence type="ECO:0000259" key="6">
    <source>
        <dbReference type="Pfam" id="PF07807"/>
    </source>
</evidence>
<feature type="compositionally biased region" description="Low complexity" evidence="5">
    <location>
        <begin position="392"/>
        <end position="405"/>
    </location>
</feature>
<keyword evidence="3" id="KW-0677">Repeat</keyword>
<evidence type="ECO:0000313" key="9">
    <source>
        <dbReference type="Proteomes" id="UP001314263"/>
    </source>
</evidence>
<keyword evidence="9" id="KW-1185">Reference proteome</keyword>
<evidence type="ECO:0000256" key="3">
    <source>
        <dbReference type="ARBA" id="ARBA00022737"/>
    </source>
</evidence>
<comment type="similarity">
    <text evidence="2">Belongs to the RED family.</text>
</comment>